<feature type="region of interest" description="Disordered" evidence="11">
    <location>
        <begin position="613"/>
        <end position="686"/>
    </location>
</feature>
<dbReference type="PROSITE" id="PS51450">
    <property type="entry name" value="LRR"/>
    <property type="match status" value="4"/>
</dbReference>
<sequence length="928" mass="101315">MAAGELVGPFLQERPYSELLLIQNKDEDNKPYSDRVPLETRIKKHKCVPFGASWGAPGSGPGKTWARVRGGWGPRSAGSRGRGGPRRRSPHGCNARMELGKRRSGWTGQEGGVLGAGVPGMGGTTGPEGPGGLGKEGTGPGGRGGAQSEQTGRSSAGRRESLGGSGTRGCAREARYLQRRRGLEAGPAKDARPPPPSPPPQQLPGPRPHVTRARAGGVAVAGPAPGVPPLRPARVRVCSGCRGDQRSVGPPTTRAPVAWWVRGHSDPAEPGSHSYGVFGVSEINMHPEASEPVVDGVAEQECAQEPGVEESAGDHGNAGEGGRKEEMNDPKETCVGPLNTSCLSEQKQSGDSWSDGRLAHQRADKEDHGARMTKKFLQKLCKQHKLYITPALNDTLYLHYKGFDRIENLEEYTGLRCLWLECNGIQKIENLEAQTELRCLFLQVNLLHKIENLEPLQKLDALNISNNYIKTIENLSCLPVLNTLQMAHNHLETVEDIQHLRECARLCVLDLSHNKLSDPEILRVLESMPDLRVLNLMGNPVIKNIPNYRRTLTVRLKHLTYLDDRPVFPKDRACAEAWARGGYAAEKEERQQWEMRERKKITDSIEALAALRRQAEERKRQRASQEQGEEPTPAGAGDVDAEVEGEEEPQEKKDTRQKIEQFVKESFEAKDELFPETPEEPSLLEELPLDVGEPKGVLPSEALPASPRAAWAELAPQTVATESASGTEPDGAENLEATRLETKEQLFIDDLPDLEDVNAGEFLGDRDREQCFPKITAISSLSDASEPDMDDISLLALENTSSDTLSSIFAVPKDTSWRVETETPFTDILKVAPERDPETQRKASEVPRPLIQELGDDEEPSGPPPLPPVCEGEAVPAPCTEDSDGDLLPAPAPGNGPEKDEVQSEVEPEERLGSEAGENREDIEFGLD</sequence>
<feature type="compositionally biased region" description="Low complexity" evidence="11">
    <location>
        <begin position="213"/>
        <end position="224"/>
    </location>
</feature>
<dbReference type="Ensembl" id="ENSBGRT00000030628.1">
    <property type="protein sequence ID" value="ENSBGRP00000026535.1"/>
    <property type="gene ID" value="ENSBGRG00000016699.1"/>
</dbReference>
<dbReference type="AlphaFoldDB" id="A0A8B9XU24"/>
<feature type="compositionally biased region" description="Basic and acidic residues" evidence="11">
    <location>
        <begin position="170"/>
        <end position="192"/>
    </location>
</feature>
<dbReference type="Pfam" id="PF14580">
    <property type="entry name" value="LRR_9"/>
    <property type="match status" value="1"/>
</dbReference>
<evidence type="ECO:0000256" key="3">
    <source>
        <dbReference type="ARBA" id="ARBA00022553"/>
    </source>
</evidence>
<dbReference type="InterPro" id="IPR001611">
    <property type="entry name" value="Leu-rich_rpt"/>
</dbReference>
<keyword evidence="13" id="KW-1185">Reference proteome</keyword>
<comment type="similarity">
    <text evidence="2 10">Belongs to the DNAAF1 family.</text>
</comment>
<dbReference type="PANTHER" id="PTHR45973">
    <property type="entry name" value="PROTEIN PHOSPHATASE 1 REGULATORY SUBUNIT SDS22-RELATED"/>
    <property type="match status" value="1"/>
</dbReference>
<dbReference type="GeneTree" id="ENSGT00940000158494"/>
<dbReference type="SMART" id="SM00365">
    <property type="entry name" value="LRR_SD22"/>
    <property type="match status" value="3"/>
</dbReference>
<evidence type="ECO:0000256" key="1">
    <source>
        <dbReference type="ARBA" id="ARBA00004138"/>
    </source>
</evidence>
<reference evidence="12" key="1">
    <citation type="submission" date="2019-05" db="EMBL/GenBank/DDBJ databases">
        <authorList>
            <person name="Zhang S."/>
            <person name="Liu J."/>
        </authorList>
    </citation>
    <scope>NUCLEOTIDE SEQUENCE [LARGE SCALE GENOMIC DNA]</scope>
</reference>
<name>A0A8B9XU24_BOSMU</name>
<evidence type="ECO:0000256" key="10">
    <source>
        <dbReference type="RuleBase" id="RU364076"/>
    </source>
</evidence>
<comment type="subcellular location">
    <subcellularLocation>
        <location evidence="1 10">Cell projection</location>
        <location evidence="1 10">Cilium</location>
    </subcellularLocation>
</comment>
<protein>
    <recommendedName>
        <fullName evidence="8 10">Dynein axonemal assembly factor 1</fullName>
    </recommendedName>
</protein>
<feature type="compositionally biased region" description="Basic and acidic residues" evidence="11">
    <location>
        <begin position="832"/>
        <end position="845"/>
    </location>
</feature>
<feature type="compositionally biased region" description="Pro residues" evidence="11">
    <location>
        <begin position="193"/>
        <end position="207"/>
    </location>
</feature>
<dbReference type="FunFam" id="3.80.10.10:FF:000349">
    <property type="entry name" value="Dynein assembly factor 1, axonemal"/>
    <property type="match status" value="1"/>
</dbReference>
<dbReference type="GO" id="GO:0035082">
    <property type="term" value="P:axoneme assembly"/>
    <property type="evidence" value="ECO:0007669"/>
    <property type="project" value="TreeGrafter"/>
</dbReference>
<organism evidence="12 13">
    <name type="scientific">Bos mutus grunniens</name>
    <name type="common">Wild yak</name>
    <name type="synonym">Bos grunniens</name>
    <dbReference type="NCBI Taxonomy" id="30521"/>
    <lineage>
        <taxon>Eukaryota</taxon>
        <taxon>Metazoa</taxon>
        <taxon>Chordata</taxon>
        <taxon>Craniata</taxon>
        <taxon>Vertebrata</taxon>
        <taxon>Euteleostomi</taxon>
        <taxon>Mammalia</taxon>
        <taxon>Eutheria</taxon>
        <taxon>Laurasiatheria</taxon>
        <taxon>Artiodactyla</taxon>
        <taxon>Ruminantia</taxon>
        <taxon>Pecora</taxon>
        <taxon>Bovidae</taxon>
        <taxon>Bovinae</taxon>
        <taxon>Bos</taxon>
    </lineage>
</organism>
<dbReference type="GO" id="GO:0070840">
    <property type="term" value="F:dynein complex binding"/>
    <property type="evidence" value="ECO:0007669"/>
    <property type="project" value="UniProtKB-UniRule"/>
</dbReference>
<dbReference type="Gene3D" id="3.80.10.10">
    <property type="entry name" value="Ribonuclease Inhibitor"/>
    <property type="match status" value="2"/>
</dbReference>
<evidence type="ECO:0000256" key="6">
    <source>
        <dbReference type="ARBA" id="ARBA00023069"/>
    </source>
</evidence>
<feature type="compositionally biased region" description="Basic and acidic residues" evidence="11">
    <location>
        <begin position="909"/>
        <end position="928"/>
    </location>
</feature>
<feature type="compositionally biased region" description="Polar residues" evidence="11">
    <location>
        <begin position="338"/>
        <end position="352"/>
    </location>
</feature>
<feature type="compositionally biased region" description="Gly residues" evidence="11">
    <location>
        <begin position="108"/>
        <end position="145"/>
    </location>
</feature>
<evidence type="ECO:0000313" key="13">
    <source>
        <dbReference type="Proteomes" id="UP000694520"/>
    </source>
</evidence>
<feature type="region of interest" description="Disordered" evidence="11">
    <location>
        <begin position="822"/>
        <end position="928"/>
    </location>
</feature>
<keyword evidence="5 10" id="KW-0677">Repeat</keyword>
<feature type="compositionally biased region" description="Basic and acidic residues" evidence="11">
    <location>
        <begin position="321"/>
        <end position="332"/>
    </location>
</feature>
<evidence type="ECO:0000256" key="11">
    <source>
        <dbReference type="SAM" id="MobiDB-lite"/>
    </source>
</evidence>
<feature type="region of interest" description="Disordered" evidence="11">
    <location>
        <begin position="304"/>
        <end position="357"/>
    </location>
</feature>
<evidence type="ECO:0000256" key="7">
    <source>
        <dbReference type="ARBA" id="ARBA00023273"/>
    </source>
</evidence>
<accession>A0A8B9XU24</accession>
<dbReference type="Proteomes" id="UP000694520">
    <property type="component" value="Chromosome 20"/>
</dbReference>
<reference evidence="12" key="2">
    <citation type="submission" date="2025-08" db="UniProtKB">
        <authorList>
            <consortium name="Ensembl"/>
        </authorList>
    </citation>
    <scope>IDENTIFICATION</scope>
</reference>
<evidence type="ECO:0000256" key="2">
    <source>
        <dbReference type="ARBA" id="ARBA00006453"/>
    </source>
</evidence>
<dbReference type="InterPro" id="IPR032675">
    <property type="entry name" value="LRR_dom_sf"/>
</dbReference>
<dbReference type="FunFam" id="3.80.10.10:FF:000394">
    <property type="entry name" value="Dynein assembly factor 1, axonemal"/>
    <property type="match status" value="1"/>
</dbReference>
<feature type="compositionally biased region" description="Acidic residues" evidence="11">
    <location>
        <begin position="639"/>
        <end position="649"/>
    </location>
</feature>
<dbReference type="SUPFAM" id="SSF52075">
    <property type="entry name" value="Outer arm dynein light chain 1"/>
    <property type="match status" value="1"/>
</dbReference>
<feature type="region of interest" description="Disordered" evidence="11">
    <location>
        <begin position="49"/>
        <end position="232"/>
    </location>
</feature>
<reference evidence="12" key="3">
    <citation type="submission" date="2025-09" db="UniProtKB">
        <authorList>
            <consortium name="Ensembl"/>
        </authorList>
    </citation>
    <scope>IDENTIFICATION</scope>
</reference>
<comment type="function">
    <text evidence="9 10">Cilium-specific protein required for the stability of the ciliary architecture. Plays a role in cytoplasmic preassembly of dynein arms. Involved in regulation of microtubule-based cilia and actin-based brush border microvilli.</text>
</comment>
<evidence type="ECO:0000256" key="9">
    <source>
        <dbReference type="ARBA" id="ARBA00046066"/>
    </source>
</evidence>
<evidence type="ECO:0000256" key="5">
    <source>
        <dbReference type="ARBA" id="ARBA00022737"/>
    </source>
</evidence>
<evidence type="ECO:0000313" key="12">
    <source>
        <dbReference type="Ensembl" id="ENSBGRP00000026535.1"/>
    </source>
</evidence>
<keyword evidence="4 10" id="KW-0433">Leucine-rich repeat</keyword>
<dbReference type="PANTHER" id="PTHR45973:SF19">
    <property type="entry name" value="DYNEIN AXONEMAL ASSEMBLY FACTOR 1"/>
    <property type="match status" value="1"/>
</dbReference>
<dbReference type="GO" id="GO:0005930">
    <property type="term" value="C:axoneme"/>
    <property type="evidence" value="ECO:0007669"/>
    <property type="project" value="TreeGrafter"/>
</dbReference>
<evidence type="ECO:0000256" key="4">
    <source>
        <dbReference type="ARBA" id="ARBA00022614"/>
    </source>
</evidence>
<keyword evidence="6 10" id="KW-0969">Cilium</keyword>
<evidence type="ECO:0000256" key="8">
    <source>
        <dbReference type="ARBA" id="ARBA00024429"/>
    </source>
</evidence>
<feature type="compositionally biased region" description="Basic and acidic residues" evidence="11">
    <location>
        <begin position="650"/>
        <end position="673"/>
    </location>
</feature>
<proteinExistence type="inferred from homology"/>
<keyword evidence="3" id="KW-0597">Phosphoprotein</keyword>
<keyword evidence="7 10" id="KW-0966">Cell projection</keyword>
<dbReference type="InterPro" id="IPR050576">
    <property type="entry name" value="Cilia_flagella_integrity"/>
</dbReference>